<comment type="caution">
    <text evidence="1">The sequence shown here is derived from an EMBL/GenBank/DDBJ whole genome shotgun (WGS) entry which is preliminary data.</text>
</comment>
<dbReference type="EMBL" id="JABFTP020000144">
    <property type="protein sequence ID" value="KAL3282182.1"/>
    <property type="molecule type" value="Genomic_DNA"/>
</dbReference>
<evidence type="ECO:0000313" key="1">
    <source>
        <dbReference type="EMBL" id="KAL3282182.1"/>
    </source>
</evidence>
<accession>A0ABD2NUG2</accession>
<evidence type="ECO:0000313" key="2">
    <source>
        <dbReference type="Proteomes" id="UP001516400"/>
    </source>
</evidence>
<dbReference type="AlphaFoldDB" id="A0ABD2NUG2"/>
<dbReference type="InterPro" id="IPR011011">
    <property type="entry name" value="Znf_FYVE_PHD"/>
</dbReference>
<proteinExistence type="predicted"/>
<dbReference type="SUPFAM" id="SSF57903">
    <property type="entry name" value="FYVE/PHD zinc finger"/>
    <property type="match status" value="1"/>
</dbReference>
<dbReference type="Proteomes" id="UP001516400">
    <property type="component" value="Unassembled WGS sequence"/>
</dbReference>
<organism evidence="1 2">
    <name type="scientific">Cryptolaemus montrouzieri</name>
    <dbReference type="NCBI Taxonomy" id="559131"/>
    <lineage>
        <taxon>Eukaryota</taxon>
        <taxon>Metazoa</taxon>
        <taxon>Ecdysozoa</taxon>
        <taxon>Arthropoda</taxon>
        <taxon>Hexapoda</taxon>
        <taxon>Insecta</taxon>
        <taxon>Pterygota</taxon>
        <taxon>Neoptera</taxon>
        <taxon>Endopterygota</taxon>
        <taxon>Coleoptera</taxon>
        <taxon>Polyphaga</taxon>
        <taxon>Cucujiformia</taxon>
        <taxon>Coccinelloidea</taxon>
        <taxon>Coccinellidae</taxon>
        <taxon>Scymninae</taxon>
        <taxon>Scymnini</taxon>
        <taxon>Cryptolaemus</taxon>
    </lineage>
</organism>
<evidence type="ECO:0008006" key="3">
    <source>
        <dbReference type="Google" id="ProtNLM"/>
    </source>
</evidence>
<gene>
    <name evidence="1" type="ORF">HHI36_005376</name>
</gene>
<protein>
    <recommendedName>
        <fullName evidence="3">PiggyBac transposable element-derived protein domain-containing protein</fullName>
    </recommendedName>
</protein>
<reference evidence="1 2" key="1">
    <citation type="journal article" date="2021" name="BMC Biol.">
        <title>Horizontally acquired antibacterial genes associated with adaptive radiation of ladybird beetles.</title>
        <authorList>
            <person name="Li H.S."/>
            <person name="Tang X.F."/>
            <person name="Huang Y.H."/>
            <person name="Xu Z.Y."/>
            <person name="Chen M.L."/>
            <person name="Du X.Y."/>
            <person name="Qiu B.Y."/>
            <person name="Chen P.T."/>
            <person name="Zhang W."/>
            <person name="Slipinski A."/>
            <person name="Escalona H.E."/>
            <person name="Waterhouse R.M."/>
            <person name="Zwick A."/>
            <person name="Pang H."/>
        </authorList>
    </citation>
    <scope>NUCLEOTIDE SEQUENCE [LARGE SCALE GENOMIC DNA]</scope>
    <source>
        <strain evidence="1">SYSU2018</strain>
    </source>
</reference>
<sequence>MQIWYCLYWVLIKILVIYHLSLNKIVPLLNTKYEKYKVEIKHFERIYHRPEEIARILQELEDEDSMQYGDEDISEDADDPDYEKERIEDDNLDSDSEQQFEGADVEGYLELDEKLQIYIGKDNETIWIFRANNPNLKTVRTFTFNLALSLMEKNLKQRATLTILPRDIKVFLEKYKEVPNRAEAIPSMESKICFFCGNKKNDRASMSCCECSKYVCKKHSEKKVTCNLCAEPAQQQEDIY</sequence>
<name>A0ABD2NUG2_9CUCU</name>
<keyword evidence="2" id="KW-1185">Reference proteome</keyword>